<organism evidence="1 2">
    <name type="scientific">Bacillus phage JL</name>
    <dbReference type="NCBI Taxonomy" id="1296655"/>
    <lineage>
        <taxon>Viruses</taxon>
        <taxon>Duplodnaviria</taxon>
        <taxon>Heunggongvirae</taxon>
        <taxon>Uroviricota</taxon>
        <taxon>Caudoviricetes</taxon>
        <taxon>Herelleviridae</taxon>
        <taxon>Spounavirinae</taxon>
        <taxon>Siminovitchvirus</taxon>
        <taxon>Siminovitchvirus JL</taxon>
    </lineage>
</organism>
<dbReference type="KEGG" id="vg:26642137"/>
<dbReference type="RefSeq" id="YP_009215799.1">
    <property type="nucleotide sequence ID" value="NC_028982.1"/>
</dbReference>
<sequence>MSKKENIINGKVDAMEWITSNNGYPEVGIFADKKWLQKFYKQLPVEVLEDWCTVEGLEYKPNDNEQIHRMRVCMAILYFHYPKEPSTKKKAKYADYTMEALMTLCLDNDIAVEFTDSEQIMRMRTIMALRAAGKIQ</sequence>
<dbReference type="GeneID" id="26642137"/>
<proteinExistence type="predicted"/>
<dbReference type="OrthoDB" id="31177at10239"/>
<reference evidence="1 2" key="1">
    <citation type="journal article" date="2014" name="Genome Announc.">
        <title>Genome Sequences of Three Novel Bacillus cereus Bacteriophages.</title>
        <authorList>
            <person name="Grose J.H."/>
            <person name="Jensen J.D."/>
            <person name="Merrill B.D."/>
            <person name="Fisher J.N."/>
            <person name="Burnett S.H."/>
            <person name="Breakwell D.P."/>
        </authorList>
    </citation>
    <scope>NUCLEOTIDE SEQUENCE [LARGE SCALE GENOMIC DNA]</scope>
</reference>
<keyword evidence="2" id="KW-1185">Reference proteome</keyword>
<protein>
    <submittedName>
        <fullName evidence="1">Uncharacterized protein</fullName>
    </submittedName>
</protein>
<dbReference type="EMBL" id="KC595512">
    <property type="protein sequence ID" value="AGR46899.1"/>
    <property type="molecule type" value="Genomic_DNA"/>
</dbReference>
<name>S5MAU5_9CAUD</name>
<dbReference type="Proteomes" id="UP000015092">
    <property type="component" value="Segment"/>
</dbReference>
<gene>
    <name evidence="1" type="ORF">JL_19</name>
</gene>
<evidence type="ECO:0000313" key="1">
    <source>
        <dbReference type="EMBL" id="AGR46899.1"/>
    </source>
</evidence>
<accession>S5MAU5</accession>
<evidence type="ECO:0000313" key="2">
    <source>
        <dbReference type="Proteomes" id="UP000015092"/>
    </source>
</evidence>